<evidence type="ECO:0000256" key="1">
    <source>
        <dbReference type="ARBA" id="ARBA00022898"/>
    </source>
</evidence>
<dbReference type="Pfam" id="PF01041">
    <property type="entry name" value="DegT_DnrJ_EryC1"/>
    <property type="match status" value="1"/>
</dbReference>
<reference evidence="6 7" key="1">
    <citation type="submission" date="2019-09" db="EMBL/GenBank/DDBJ databases">
        <title>Whole genome shotgun sequencing (WGS) of Ellagibacter isourolithinifaciens DSM 104140(T) and Adlercreutzia muris DSM 29508(T).</title>
        <authorList>
            <person name="Stoll D.A."/>
            <person name="Danylec N."/>
            <person name="Huch M."/>
        </authorList>
    </citation>
    <scope>NUCLEOTIDE SEQUENCE [LARGE SCALE GENOMIC DNA]</scope>
    <source>
        <strain evidence="6 7">DSM 29508</strain>
    </source>
</reference>
<dbReference type="GO" id="GO:0000271">
    <property type="term" value="P:polysaccharide biosynthetic process"/>
    <property type="evidence" value="ECO:0007669"/>
    <property type="project" value="TreeGrafter"/>
</dbReference>
<evidence type="ECO:0000256" key="4">
    <source>
        <dbReference type="PIRSR" id="PIRSR000390-2"/>
    </source>
</evidence>
<dbReference type="PIRSF" id="PIRSF000390">
    <property type="entry name" value="PLP_StrS"/>
    <property type="match status" value="1"/>
</dbReference>
<dbReference type="EMBL" id="WAJS01000032">
    <property type="protein sequence ID" value="KAB1642128.1"/>
    <property type="molecule type" value="Genomic_DNA"/>
</dbReference>
<dbReference type="PANTHER" id="PTHR30244">
    <property type="entry name" value="TRANSAMINASE"/>
    <property type="match status" value="1"/>
</dbReference>
<dbReference type="InterPro" id="IPR015422">
    <property type="entry name" value="PyrdxlP-dep_Trfase_small"/>
</dbReference>
<feature type="modified residue" description="N6-(pyridoxal phosphate)lysine" evidence="4">
    <location>
        <position position="186"/>
    </location>
</feature>
<evidence type="ECO:0000256" key="2">
    <source>
        <dbReference type="ARBA" id="ARBA00037999"/>
    </source>
</evidence>
<dbReference type="SUPFAM" id="SSF53383">
    <property type="entry name" value="PLP-dependent transferases"/>
    <property type="match status" value="1"/>
</dbReference>
<gene>
    <name evidence="6" type="ORF">F8D48_09550</name>
</gene>
<organism evidence="6 7">
    <name type="scientific">Adlercreutzia muris</name>
    <dbReference type="NCBI Taxonomy" id="1796610"/>
    <lineage>
        <taxon>Bacteria</taxon>
        <taxon>Bacillati</taxon>
        <taxon>Actinomycetota</taxon>
        <taxon>Coriobacteriia</taxon>
        <taxon>Eggerthellales</taxon>
        <taxon>Eggerthellaceae</taxon>
        <taxon>Adlercreutzia</taxon>
    </lineage>
</organism>
<dbReference type="Gene3D" id="3.40.640.10">
    <property type="entry name" value="Type I PLP-dependent aspartate aminotransferase-like (Major domain)"/>
    <property type="match status" value="1"/>
</dbReference>
<evidence type="ECO:0000256" key="3">
    <source>
        <dbReference type="PIRSR" id="PIRSR000390-1"/>
    </source>
</evidence>
<evidence type="ECO:0000313" key="6">
    <source>
        <dbReference type="EMBL" id="KAB1642128.1"/>
    </source>
</evidence>
<feature type="active site" description="Proton acceptor" evidence="3">
    <location>
        <position position="186"/>
    </location>
</feature>
<dbReference type="InterPro" id="IPR000653">
    <property type="entry name" value="DegT/StrS_aminotransferase"/>
</dbReference>
<keyword evidence="6" id="KW-0808">Transferase</keyword>
<name>A0A7C8BRR6_9ACTN</name>
<dbReference type="Gene3D" id="3.90.1150.10">
    <property type="entry name" value="Aspartate Aminotransferase, domain 1"/>
    <property type="match status" value="1"/>
</dbReference>
<keyword evidence="7" id="KW-1185">Reference proteome</keyword>
<proteinExistence type="inferred from homology"/>
<protein>
    <submittedName>
        <fullName evidence="6">DegT/DnrJ/EryC1/StrS family aminotransferase</fullName>
    </submittedName>
</protein>
<keyword evidence="1 4" id="KW-0663">Pyridoxal phosphate</keyword>
<dbReference type="InterPro" id="IPR015424">
    <property type="entry name" value="PyrdxlP-dep_Trfase"/>
</dbReference>
<dbReference type="GO" id="GO:0008483">
    <property type="term" value="F:transaminase activity"/>
    <property type="evidence" value="ECO:0007669"/>
    <property type="project" value="UniProtKB-KW"/>
</dbReference>
<evidence type="ECO:0000313" key="7">
    <source>
        <dbReference type="Proteomes" id="UP000479639"/>
    </source>
</evidence>
<evidence type="ECO:0000256" key="5">
    <source>
        <dbReference type="RuleBase" id="RU004508"/>
    </source>
</evidence>
<dbReference type="InterPro" id="IPR015421">
    <property type="entry name" value="PyrdxlP-dep_Trfase_major"/>
</dbReference>
<dbReference type="Proteomes" id="UP000479639">
    <property type="component" value="Unassembled WGS sequence"/>
</dbReference>
<accession>A0A7C8BRR6</accession>
<dbReference type="AlphaFoldDB" id="A0A7C8BRR6"/>
<sequence length="372" mass="40237">MKVPFSTLARLHEDLREEMADAFSRVYDSGMFIRSKECSAFEEEFAAYCGARYALGVASGLDALVVALKALDVGPGDDVVLPANTFIATALAVSAVGANVVLADPDEKTCNMTARGFLSAITENTKVVIPVHLYGQPAEIEEIAKEAATRGVLVVEDCAQAHGALCGGKHVGTFGAIGCFSFYPGKNLGALGDGGAVITDSEELADRMRRIANYGSSIRYHHEEKGINSRLDELQAAFLRVKLRHLDACNEARSLIAVRYLENIRNPLVALPCVEPGRDHVWHIFAIHCVERDALRDHLRQRGIETVCHYPVTIADQGAYASDGRLSPTPLARRLADTELSLPLYFGMTDEEIDYVIDALNAFNGGGGNRAA</sequence>
<dbReference type="PANTHER" id="PTHR30244:SF36">
    <property type="entry name" value="3-OXO-GLUCOSE-6-PHOSPHATE:GLUTAMATE AMINOTRANSFERASE"/>
    <property type="match status" value="1"/>
</dbReference>
<dbReference type="RefSeq" id="WP_151431585.1">
    <property type="nucleotide sequence ID" value="NZ_JANJZI010000019.1"/>
</dbReference>
<keyword evidence="6" id="KW-0032">Aminotransferase</keyword>
<comment type="caution">
    <text evidence="6">The sequence shown here is derived from an EMBL/GenBank/DDBJ whole genome shotgun (WGS) entry which is preliminary data.</text>
</comment>
<comment type="similarity">
    <text evidence="2 5">Belongs to the DegT/DnrJ/EryC1 family.</text>
</comment>
<dbReference type="CDD" id="cd00616">
    <property type="entry name" value="AHBA_syn"/>
    <property type="match status" value="1"/>
</dbReference>
<dbReference type="GO" id="GO:0030170">
    <property type="term" value="F:pyridoxal phosphate binding"/>
    <property type="evidence" value="ECO:0007669"/>
    <property type="project" value="TreeGrafter"/>
</dbReference>